<dbReference type="InterPro" id="IPR013815">
    <property type="entry name" value="ATP_grasp_subdomain_1"/>
</dbReference>
<evidence type="ECO:0000256" key="11">
    <source>
        <dbReference type="ARBA" id="ARBA00022975"/>
    </source>
</evidence>
<dbReference type="Pfam" id="PF02787">
    <property type="entry name" value="CPSase_L_D3"/>
    <property type="match status" value="1"/>
</dbReference>
<comment type="pathway">
    <text evidence="14">Pyrimidine metabolism; UMP biosynthesis via de novo pathway; (S)-dihydroorotate from bicarbonate: step 1/3.</text>
</comment>
<dbReference type="InterPro" id="IPR033937">
    <property type="entry name" value="MGS_CPS_CarB"/>
</dbReference>
<evidence type="ECO:0000256" key="10">
    <source>
        <dbReference type="ARBA" id="ARBA00022842"/>
    </source>
</evidence>
<comment type="cofactor">
    <cofactor evidence="14">
        <name>Mg(2+)</name>
        <dbReference type="ChEBI" id="CHEBI:18420"/>
    </cofactor>
    <cofactor evidence="14">
        <name>Mn(2+)</name>
        <dbReference type="ChEBI" id="CHEBI:29035"/>
    </cofactor>
    <text evidence="14">Binds 4 Mg(2+) or Mn(2+) ions per subunit.</text>
</comment>
<feature type="binding site" evidence="14">
    <location>
        <position position="795"/>
    </location>
    <ligand>
        <name>ATP</name>
        <dbReference type="ChEBI" id="CHEBI:30616"/>
        <label>2</label>
    </ligand>
</feature>
<dbReference type="InterPro" id="IPR011761">
    <property type="entry name" value="ATP-grasp"/>
</dbReference>
<feature type="binding site" evidence="14">
    <location>
        <position position="176"/>
    </location>
    <ligand>
        <name>ATP</name>
        <dbReference type="ChEBI" id="CHEBI:30616"/>
        <label>1</label>
    </ligand>
</feature>
<feature type="binding site" evidence="14">
    <location>
        <position position="129"/>
    </location>
    <ligand>
        <name>ATP</name>
        <dbReference type="ChEBI" id="CHEBI:30616"/>
        <label>1</label>
    </ligand>
</feature>
<feature type="binding site" evidence="14">
    <location>
        <position position="849"/>
    </location>
    <ligand>
        <name>Mn(2+)</name>
        <dbReference type="ChEBI" id="CHEBI:29035"/>
        <label>4</label>
    </ligand>
</feature>
<feature type="binding site" evidence="14">
    <location>
        <position position="243"/>
    </location>
    <ligand>
        <name>ATP</name>
        <dbReference type="ChEBI" id="CHEBI:30616"/>
        <label>1</label>
    </ligand>
</feature>
<feature type="binding site" evidence="14">
    <location>
        <position position="720"/>
    </location>
    <ligand>
        <name>ATP</name>
        <dbReference type="ChEBI" id="CHEBI:30616"/>
        <label>2</label>
    </ligand>
</feature>
<comment type="subunit">
    <text evidence="14">Composed of two chains; the small (or glutamine) chain promotes the hydrolysis of glutamine to ammonia, which is used by the large (or ammonia) chain to synthesize carbamoyl phosphate. Tetramer of heterodimers (alpha,beta)4.</text>
</comment>
<dbReference type="CDD" id="cd01424">
    <property type="entry name" value="MGS_CPS_II"/>
    <property type="match status" value="1"/>
</dbReference>
<evidence type="ECO:0000256" key="7">
    <source>
        <dbReference type="ARBA" id="ARBA00022737"/>
    </source>
</evidence>
<dbReference type="PROSITE" id="PS00866">
    <property type="entry name" value="CPSASE_1"/>
    <property type="match status" value="1"/>
</dbReference>
<feature type="binding site" evidence="14">
    <location>
        <position position="299"/>
    </location>
    <ligand>
        <name>Mn(2+)</name>
        <dbReference type="ChEBI" id="CHEBI:29035"/>
        <label>2</label>
    </ligand>
</feature>
<comment type="similarity">
    <text evidence="2 14">Belongs to the CarB family.</text>
</comment>
<feature type="domain" description="ATP-grasp" evidence="15">
    <location>
        <begin position="133"/>
        <end position="328"/>
    </location>
</feature>
<feature type="binding site" evidence="14">
    <location>
        <position position="285"/>
    </location>
    <ligand>
        <name>Mn(2+)</name>
        <dbReference type="ChEBI" id="CHEBI:29035"/>
        <label>1</label>
    </ligand>
</feature>
<keyword evidence="3 14" id="KW-0055">Arginine biosynthesis</keyword>
<dbReference type="SUPFAM" id="SSF52440">
    <property type="entry name" value="PreATP-grasp domain"/>
    <property type="match status" value="2"/>
</dbReference>
<dbReference type="Pfam" id="PF02142">
    <property type="entry name" value="MGS"/>
    <property type="match status" value="1"/>
</dbReference>
<dbReference type="GO" id="GO:0004088">
    <property type="term" value="F:carbamoyl-phosphate synthase (glutamine-hydrolyzing) activity"/>
    <property type="evidence" value="ECO:0007669"/>
    <property type="project" value="UniProtKB-EC"/>
</dbReference>
<feature type="binding site" evidence="14">
    <location>
        <position position="285"/>
    </location>
    <ligand>
        <name>Mg(2+)</name>
        <dbReference type="ChEBI" id="CHEBI:18420"/>
        <label>1</label>
    </ligand>
</feature>
<dbReference type="RefSeq" id="WP_209379185.1">
    <property type="nucleotide sequence ID" value="NZ_JAGIZB010000007.1"/>
</dbReference>
<evidence type="ECO:0000256" key="6">
    <source>
        <dbReference type="ARBA" id="ARBA00022723"/>
    </source>
</evidence>
<dbReference type="PROSITE" id="PS00867">
    <property type="entry name" value="CPSASE_2"/>
    <property type="match status" value="2"/>
</dbReference>
<keyword evidence="7 14" id="KW-0677">Repeat</keyword>
<dbReference type="Pfam" id="PF02786">
    <property type="entry name" value="CPSase_L_D2"/>
    <property type="match status" value="2"/>
</dbReference>
<feature type="binding site" evidence="14">
    <location>
        <position position="847"/>
    </location>
    <ligand>
        <name>Mg(2+)</name>
        <dbReference type="ChEBI" id="CHEBI:18420"/>
        <label>4</label>
    </ligand>
</feature>
<feature type="binding site" evidence="14">
    <location>
        <position position="847"/>
    </location>
    <ligand>
        <name>Mg(2+)</name>
        <dbReference type="ChEBI" id="CHEBI:18420"/>
        <label>3</label>
    </ligand>
</feature>
<dbReference type="Gene3D" id="1.10.1030.10">
    <property type="entry name" value="Carbamoyl-phosphate synthetase, large subunit oligomerisation domain"/>
    <property type="match status" value="1"/>
</dbReference>
<evidence type="ECO:0000256" key="8">
    <source>
        <dbReference type="ARBA" id="ARBA00022741"/>
    </source>
</evidence>
<dbReference type="NCBIfam" id="TIGR01369">
    <property type="entry name" value="CPSaseII_lrg"/>
    <property type="match status" value="1"/>
</dbReference>
<dbReference type="Pfam" id="PF25596">
    <property type="entry name" value="CPSase_L_D1"/>
    <property type="match status" value="2"/>
</dbReference>
<feature type="domain" description="MGS-like" evidence="16">
    <location>
        <begin position="943"/>
        <end position="1082"/>
    </location>
</feature>
<evidence type="ECO:0000256" key="12">
    <source>
        <dbReference type="ARBA" id="ARBA00023211"/>
    </source>
</evidence>
<keyword evidence="5 14" id="KW-0028">Amino-acid biosynthesis</keyword>
<dbReference type="Proteomes" id="UP000681594">
    <property type="component" value="Unassembled WGS sequence"/>
</dbReference>
<dbReference type="InterPro" id="IPR005480">
    <property type="entry name" value="CPSase_lsu_oligo"/>
</dbReference>
<keyword evidence="6" id="KW-0479">Metal-binding</keyword>
<dbReference type="InterPro" id="IPR011607">
    <property type="entry name" value="MGS-like_dom"/>
</dbReference>
<feature type="binding site" evidence="14">
    <location>
        <position position="285"/>
    </location>
    <ligand>
        <name>ATP</name>
        <dbReference type="ChEBI" id="CHEBI:30616"/>
        <label>1</label>
    </ligand>
</feature>
<feature type="domain" description="ATP-grasp" evidence="15">
    <location>
        <begin position="684"/>
        <end position="876"/>
    </location>
</feature>
<feature type="binding site" evidence="14">
    <location>
        <position position="215"/>
    </location>
    <ligand>
        <name>ATP</name>
        <dbReference type="ChEBI" id="CHEBI:30616"/>
        <label>1</label>
    </ligand>
</feature>
<keyword evidence="8 14" id="KW-0547">Nucleotide-binding</keyword>
<feature type="binding site" evidence="14">
    <location>
        <position position="792"/>
    </location>
    <ligand>
        <name>ATP</name>
        <dbReference type="ChEBI" id="CHEBI:30616"/>
        <label>2</label>
    </ligand>
</feature>
<feature type="binding site" evidence="14">
    <location>
        <position position="847"/>
    </location>
    <ligand>
        <name>ATP</name>
        <dbReference type="ChEBI" id="CHEBI:30616"/>
        <label>2</label>
    </ligand>
</feature>
<feature type="binding site" evidence="14">
    <location>
        <position position="766"/>
    </location>
    <ligand>
        <name>ATP</name>
        <dbReference type="ChEBI" id="CHEBI:30616"/>
        <label>2</label>
    </ligand>
</feature>
<accession>A0ABS4AD48</accession>
<dbReference type="SMART" id="SM00851">
    <property type="entry name" value="MGS"/>
    <property type="match status" value="1"/>
</dbReference>
<comment type="caution">
    <text evidence="17">The sequence shown here is derived from an EMBL/GenBank/DDBJ whole genome shotgun (WGS) entry which is preliminary data.</text>
</comment>
<keyword evidence="18" id="KW-1185">Reference proteome</keyword>
<feature type="binding site" evidence="14">
    <location>
        <position position="301"/>
    </location>
    <ligand>
        <name>Mg(2+)</name>
        <dbReference type="ChEBI" id="CHEBI:18420"/>
        <label>2</label>
    </ligand>
</feature>
<dbReference type="SMART" id="SM01096">
    <property type="entry name" value="CPSase_L_D3"/>
    <property type="match status" value="1"/>
</dbReference>
<evidence type="ECO:0000256" key="5">
    <source>
        <dbReference type="ARBA" id="ARBA00022605"/>
    </source>
</evidence>
<evidence type="ECO:0000256" key="14">
    <source>
        <dbReference type="HAMAP-Rule" id="MF_01210"/>
    </source>
</evidence>
<feature type="binding site" evidence="14">
    <location>
        <position position="835"/>
    </location>
    <ligand>
        <name>ATP</name>
        <dbReference type="ChEBI" id="CHEBI:30616"/>
        <label>2</label>
    </ligand>
</feature>
<feature type="binding site" evidence="14">
    <location>
        <position position="299"/>
    </location>
    <ligand>
        <name>Mn(2+)</name>
        <dbReference type="ChEBI" id="CHEBI:29035"/>
        <label>1</label>
    </ligand>
</feature>
<dbReference type="EC" id="6.3.4.16" evidence="14"/>
<feature type="binding site" evidence="14">
    <location>
        <position position="759"/>
    </location>
    <ligand>
        <name>ATP</name>
        <dbReference type="ChEBI" id="CHEBI:30616"/>
        <label>2</label>
    </ligand>
</feature>
<feature type="binding site" evidence="14">
    <location>
        <position position="299"/>
    </location>
    <ligand>
        <name>ATP</name>
        <dbReference type="ChEBI" id="CHEBI:30616"/>
        <label>1</label>
    </ligand>
</feature>
<comment type="catalytic activity">
    <reaction evidence="13 14">
        <text>hydrogencarbonate + NH4(+) + 2 ATP = carbamoyl phosphate + 2 ADP + phosphate + 2 H(+)</text>
        <dbReference type="Rhea" id="RHEA:18029"/>
        <dbReference type="ChEBI" id="CHEBI:15378"/>
        <dbReference type="ChEBI" id="CHEBI:17544"/>
        <dbReference type="ChEBI" id="CHEBI:28938"/>
        <dbReference type="ChEBI" id="CHEBI:30616"/>
        <dbReference type="ChEBI" id="CHEBI:43474"/>
        <dbReference type="ChEBI" id="CHEBI:58228"/>
        <dbReference type="ChEBI" id="CHEBI:456216"/>
        <dbReference type="EC" id="6.3.4.16"/>
    </reaction>
</comment>
<feature type="binding site" evidence="14">
    <location>
        <position position="761"/>
    </location>
    <ligand>
        <name>ATP</name>
        <dbReference type="ChEBI" id="CHEBI:30616"/>
        <label>2</label>
    </ligand>
</feature>
<dbReference type="EC" id="6.3.5.5" evidence="14"/>
<feature type="binding site" evidence="14">
    <location>
        <position position="169"/>
    </location>
    <ligand>
        <name>ATP</name>
        <dbReference type="ChEBI" id="CHEBI:30616"/>
        <label>1</label>
    </ligand>
</feature>
<dbReference type="Gene3D" id="3.40.50.20">
    <property type="match status" value="2"/>
</dbReference>
<organism evidence="17 18">
    <name type="scientific">Pararoseomonas baculiformis</name>
    <dbReference type="NCBI Taxonomy" id="2820812"/>
    <lineage>
        <taxon>Bacteria</taxon>
        <taxon>Pseudomonadati</taxon>
        <taxon>Pseudomonadota</taxon>
        <taxon>Alphaproteobacteria</taxon>
        <taxon>Acetobacterales</taxon>
        <taxon>Acetobacteraceae</taxon>
        <taxon>Pararoseomonas</taxon>
    </lineage>
</organism>
<evidence type="ECO:0000259" key="15">
    <source>
        <dbReference type="PROSITE" id="PS50975"/>
    </source>
</evidence>
<comment type="function">
    <text evidence="14">Large subunit of the glutamine-dependent carbamoyl phosphate synthetase (CPSase). CPSase catalyzes the formation of carbamoyl phosphate from the ammonia moiety of glutamine, carbonate, and phosphate donated by ATP, constituting the first step of 2 biosynthetic pathways, one leading to arginine and/or urea and the other to pyrimidine nucleotides. The large subunit (synthetase) binds the substrates ammonia (free or transferred from glutamine from the small subunit), hydrogencarbonate and ATP and carries out an ATP-coupled ligase reaction, activating hydrogencarbonate by forming carboxy phosphate which reacts with ammonia to form carbamoyl phosphate.</text>
</comment>
<dbReference type="Gene3D" id="3.30.470.20">
    <property type="entry name" value="ATP-grasp fold, B domain"/>
    <property type="match status" value="2"/>
</dbReference>
<comment type="domain">
    <text evidence="14">The large subunit is composed of 2 ATP-grasp domains that are involved in binding the 2 ATP molecules needed for carbamoyl phosphate synthesis. The N-terminal ATP-grasp domain (referred to as the carboxyphosphate synthetic component) catalyzes the ATP-dependent phosphorylation of hydrogencarbonate to carboxyphosphate and the subsequent nucleophilic attack by ammonia to form a carbamate intermediate. The C-terminal ATP-grasp domain (referred to as the carbamoyl phosphate synthetic component) then catalyzes the phosphorylation of carbamate with the second ATP to form the end product carbamoyl phosphate. The reactive and unstable enzyme intermediates are sequentially channeled from one active site to the next through the interior of the protein over a distance of at least 96 A.</text>
</comment>
<comment type="catalytic activity">
    <reaction evidence="14">
        <text>hydrogencarbonate + L-glutamine + 2 ATP + H2O = carbamoyl phosphate + L-glutamate + 2 ADP + phosphate + 2 H(+)</text>
        <dbReference type="Rhea" id="RHEA:18633"/>
        <dbReference type="ChEBI" id="CHEBI:15377"/>
        <dbReference type="ChEBI" id="CHEBI:15378"/>
        <dbReference type="ChEBI" id="CHEBI:17544"/>
        <dbReference type="ChEBI" id="CHEBI:29985"/>
        <dbReference type="ChEBI" id="CHEBI:30616"/>
        <dbReference type="ChEBI" id="CHEBI:43474"/>
        <dbReference type="ChEBI" id="CHEBI:58228"/>
        <dbReference type="ChEBI" id="CHEBI:58359"/>
        <dbReference type="ChEBI" id="CHEBI:456216"/>
        <dbReference type="EC" id="6.3.5.5"/>
    </reaction>
</comment>
<feature type="binding site" evidence="14">
    <location>
        <position position="847"/>
    </location>
    <ligand>
        <name>Mn(2+)</name>
        <dbReference type="ChEBI" id="CHEBI:29035"/>
        <label>3</label>
    </ligand>
</feature>
<dbReference type="PANTHER" id="PTHR11405">
    <property type="entry name" value="CARBAMOYLTRANSFERASE FAMILY MEMBER"/>
    <property type="match status" value="1"/>
</dbReference>
<feature type="binding site" evidence="14">
    <location>
        <position position="835"/>
    </location>
    <ligand>
        <name>Mn(2+)</name>
        <dbReference type="ChEBI" id="CHEBI:29035"/>
        <label>3</label>
    </ligand>
</feature>
<dbReference type="InterPro" id="IPR005483">
    <property type="entry name" value="CPSase_dom"/>
</dbReference>
<evidence type="ECO:0000256" key="13">
    <source>
        <dbReference type="ARBA" id="ARBA00047359"/>
    </source>
</evidence>
<dbReference type="EMBL" id="JAGIZB010000007">
    <property type="protein sequence ID" value="MBP0444932.1"/>
    <property type="molecule type" value="Genomic_DNA"/>
</dbReference>
<dbReference type="NCBIfam" id="NF009455">
    <property type="entry name" value="PRK12815.1"/>
    <property type="match status" value="1"/>
</dbReference>
<protein>
    <recommendedName>
        <fullName evidence="14">Carbamoyl phosphate synthase large chain</fullName>
        <ecNumber evidence="14">6.3.4.16</ecNumber>
        <ecNumber evidence="14">6.3.5.5</ecNumber>
    </recommendedName>
    <alternativeName>
        <fullName evidence="14">Carbamoyl phosphate synthetase ammonia chain</fullName>
    </alternativeName>
</protein>
<feature type="binding site" evidence="14">
    <location>
        <position position="210"/>
    </location>
    <ligand>
        <name>ATP</name>
        <dbReference type="ChEBI" id="CHEBI:30616"/>
        <label>1</label>
    </ligand>
</feature>
<keyword evidence="11 14" id="KW-0665">Pyrimidine biosynthesis</keyword>
<evidence type="ECO:0000256" key="2">
    <source>
        <dbReference type="ARBA" id="ARBA00009799"/>
    </source>
</evidence>
<dbReference type="NCBIfam" id="NF003671">
    <property type="entry name" value="PRK05294.1"/>
    <property type="match status" value="1"/>
</dbReference>
<feature type="region of interest" description="Carboxyphosphate synthetic domain" evidence="14">
    <location>
        <begin position="1"/>
        <end position="402"/>
    </location>
</feature>
<comment type="pathway">
    <text evidence="1 14">Amino-acid biosynthesis; L-arginine biosynthesis; carbamoyl phosphate from bicarbonate: step 1/1.</text>
</comment>
<feature type="binding site" evidence="14">
    <location>
        <position position="849"/>
    </location>
    <ligand>
        <name>Mg(2+)</name>
        <dbReference type="ChEBI" id="CHEBI:18420"/>
        <label>4</label>
    </ligand>
</feature>
<dbReference type="InterPro" id="IPR058047">
    <property type="entry name" value="CPSase_preATP-grasp"/>
</dbReference>
<reference evidence="17 18" key="1">
    <citation type="submission" date="2021-03" db="EMBL/GenBank/DDBJ databases">
        <authorList>
            <person name="So Y."/>
        </authorList>
    </citation>
    <scope>NUCLEOTIDE SEQUENCE [LARGE SCALE GENOMIC DNA]</scope>
    <source>
        <strain evidence="17 18">SSH11</strain>
    </source>
</reference>
<feature type="binding site" evidence="14">
    <location>
        <position position="175"/>
    </location>
    <ligand>
        <name>ATP</name>
        <dbReference type="ChEBI" id="CHEBI:30616"/>
        <label>1</label>
    </ligand>
</feature>
<feature type="binding site" evidence="14">
    <location>
        <position position="299"/>
    </location>
    <ligand>
        <name>Mg(2+)</name>
        <dbReference type="ChEBI" id="CHEBI:18420"/>
        <label>1</label>
    </ligand>
</feature>
<keyword evidence="10" id="KW-0460">Magnesium</keyword>
<gene>
    <name evidence="14 17" type="primary">carB</name>
    <name evidence="17" type="ORF">J8J14_09060</name>
</gene>
<dbReference type="PROSITE" id="PS50975">
    <property type="entry name" value="ATP_GRASP"/>
    <property type="match status" value="2"/>
</dbReference>
<evidence type="ECO:0000256" key="4">
    <source>
        <dbReference type="ARBA" id="ARBA00022598"/>
    </source>
</evidence>
<dbReference type="Gene3D" id="3.30.1490.20">
    <property type="entry name" value="ATP-grasp fold, A domain"/>
    <property type="match status" value="1"/>
</dbReference>
<dbReference type="InterPro" id="IPR036897">
    <property type="entry name" value="CarbamoylP_synth_lsu_oligo_sf"/>
</dbReference>
<feature type="binding site" evidence="14">
    <location>
        <position position="793"/>
    </location>
    <ligand>
        <name>ATP</name>
        <dbReference type="ChEBI" id="CHEBI:30616"/>
        <label>2</label>
    </ligand>
</feature>
<evidence type="ECO:0000256" key="9">
    <source>
        <dbReference type="ARBA" id="ARBA00022840"/>
    </source>
</evidence>
<proteinExistence type="inferred from homology"/>
<dbReference type="HAMAP" id="MF_01210_A">
    <property type="entry name" value="CPSase_L_chain_A"/>
    <property type="match status" value="1"/>
</dbReference>
<dbReference type="InterPro" id="IPR006275">
    <property type="entry name" value="CPSase_lsu"/>
</dbReference>
<dbReference type="PRINTS" id="PR00098">
    <property type="entry name" value="CPSASE"/>
</dbReference>
<feature type="binding site" evidence="14">
    <location>
        <position position="301"/>
    </location>
    <ligand>
        <name>Mn(2+)</name>
        <dbReference type="ChEBI" id="CHEBI:29035"/>
        <label>2</label>
    </ligand>
</feature>
<keyword evidence="4 14" id="KW-0436">Ligase</keyword>
<evidence type="ECO:0000256" key="3">
    <source>
        <dbReference type="ARBA" id="ARBA00022571"/>
    </source>
</evidence>
<dbReference type="SUPFAM" id="SSF52335">
    <property type="entry name" value="Methylglyoxal synthase-like"/>
    <property type="match status" value="1"/>
</dbReference>
<feature type="binding site" evidence="14">
    <location>
        <position position="241"/>
    </location>
    <ligand>
        <name>ATP</name>
        <dbReference type="ChEBI" id="CHEBI:30616"/>
        <label>1</label>
    </ligand>
</feature>
<dbReference type="PROSITE" id="PS51855">
    <property type="entry name" value="MGS"/>
    <property type="match status" value="1"/>
</dbReference>
<keyword evidence="12" id="KW-0464">Manganese</keyword>
<dbReference type="InterPro" id="IPR016185">
    <property type="entry name" value="PreATP-grasp_dom_sf"/>
</dbReference>
<feature type="binding site" evidence="14">
    <location>
        <position position="835"/>
    </location>
    <ligand>
        <name>Mg(2+)</name>
        <dbReference type="ChEBI" id="CHEBI:18420"/>
        <label>3</label>
    </ligand>
</feature>
<dbReference type="SUPFAM" id="SSF48108">
    <property type="entry name" value="Carbamoyl phosphate synthetase, large subunit connection domain"/>
    <property type="match status" value="1"/>
</dbReference>
<feature type="binding site" evidence="14">
    <location>
        <position position="299"/>
    </location>
    <ligand>
        <name>Mg(2+)</name>
        <dbReference type="ChEBI" id="CHEBI:18420"/>
        <label>2</label>
    </ligand>
</feature>
<feature type="binding site" evidence="14">
    <location>
        <position position="242"/>
    </location>
    <ligand>
        <name>ATP</name>
        <dbReference type="ChEBI" id="CHEBI:30616"/>
        <label>1</label>
    </ligand>
</feature>
<feature type="region of interest" description="Allosteric domain" evidence="14">
    <location>
        <begin position="943"/>
        <end position="1082"/>
    </location>
</feature>
<dbReference type="Gene3D" id="3.40.50.1380">
    <property type="entry name" value="Methylglyoxal synthase-like domain"/>
    <property type="match status" value="1"/>
</dbReference>
<evidence type="ECO:0000313" key="17">
    <source>
        <dbReference type="EMBL" id="MBP0444932.1"/>
    </source>
</evidence>
<dbReference type="PROSITE" id="PS51257">
    <property type="entry name" value="PROKAR_LIPOPROTEIN"/>
    <property type="match status" value="1"/>
</dbReference>
<dbReference type="SUPFAM" id="SSF56059">
    <property type="entry name" value="Glutathione synthetase ATP-binding domain-like"/>
    <property type="match status" value="2"/>
</dbReference>
<evidence type="ECO:0000256" key="1">
    <source>
        <dbReference type="ARBA" id="ARBA00005077"/>
    </source>
</evidence>
<dbReference type="PANTHER" id="PTHR11405:SF53">
    <property type="entry name" value="CARBAMOYL-PHOSPHATE SYNTHASE [AMMONIA], MITOCHONDRIAL"/>
    <property type="match status" value="1"/>
</dbReference>
<name>A0ABS4AD48_9PROT</name>
<dbReference type="InterPro" id="IPR005479">
    <property type="entry name" value="CPAse_ATP-bd"/>
</dbReference>
<dbReference type="InterPro" id="IPR036914">
    <property type="entry name" value="MGS-like_dom_sf"/>
</dbReference>
<comment type="caution">
    <text evidence="14">Lacks conserved residue(s) required for the propagation of feature annotation.</text>
</comment>
<evidence type="ECO:0000259" key="16">
    <source>
        <dbReference type="PROSITE" id="PS51855"/>
    </source>
</evidence>
<dbReference type="HAMAP" id="MF_01210_B">
    <property type="entry name" value="CPSase_L_chain_B"/>
    <property type="match status" value="1"/>
</dbReference>
<evidence type="ECO:0000313" key="18">
    <source>
        <dbReference type="Proteomes" id="UP000681594"/>
    </source>
</evidence>
<sequence length="1082" mass="116601">MPKRTDIQSILIIGAGPIIIGQACEFDYSGAQACKALRAEGYRVILVNSNPATIMTDPELADATYIEPITPEVVEKIIAKERPDAILPTMGGQTALNTALKLDASGALAKYGCELIGAKAEVIDKAEDRLKFRDAMTRIGIESPRSHIAHTMEEARAGLELVKLPCVIRPSFTLGGTGGGIAYNREEFEQIVASGLDASMTTEVLIEESVLGWKEYEMEVVRDSADNCIIVCSIENLDPMGVHTGDSITIAPALTLTDKEYQRMRDASIACLREIGVDTGGSNVQFGINPVDGRMVVIEMNPRVSRSSALASKATGFPIAKIAAKLAVGYTLDELANDITKTTPAAFEPTIDYVVVKIPRFTFEKFPGTPNTLTTSMKSVGETMAIGRSFAEAMQKGLRGLETGLSGFDDVEVPGDGSEEAYISALSTPTPDRLLMAAQALRAGLSVETIHAASKFDPWFLREFERIVKAEAGVIQNGLPTDANGMRRLKAMGFSDKRLAKLAGLQEPEVQVRRERLGVKPVYKRIDTCAAEFASSTPYMYSTYEGGFGTPVCESEPTDRKKVVILGGGPNRIGQGIEFDYCCVHAAYALREAGFETIMVNCNPETVSTDYDTSDRLYFEPLTGEDVIALIRKEQEKGTLLGCIVQYGGQTPLKLSQALDKAGIPILGTSAEAIDIAEDRERFQQLLKGLGLKQPQNGIARNLEEAEREVERIGYPVVVRPSYVLGGRAMEIAYNHEQLIRFGKEAVKVSGENPILIDQYLQDAIEVDVDCIADASGEVYVAGVMEHIEEAGIHSGDSACSLPPYSLPPAIITELKAETEAMARALKVRGLMNVQYAVKDGEIFVLEVNPRASRTVPFVAKATGVPVAKIGARVMAGARLAEFKLDDSLINRHVAVKEAVFPFNRFPGVDVLLGPEMKSTGEVMGLDLSFERAFLKSQMGAGVKLPETGTAFISVKDSDKAAAVSLARRLAEMGFDILATRGTAVRLREAGLAVRVVNKVLEGRPHCVDAIKSGEIQLVINTTGGGRSVSDSFDIRRSALTQGVPHYTTIAGARAAVHAIAALRAGTLDVAPLQAYFQPSFS</sequence>
<feature type="binding site" evidence="14">
    <location>
        <position position="794"/>
    </location>
    <ligand>
        <name>ATP</name>
        <dbReference type="ChEBI" id="CHEBI:30616"/>
        <label>2</label>
    </ligand>
</feature>
<feature type="binding site" evidence="14">
    <location>
        <position position="847"/>
    </location>
    <ligand>
        <name>Mn(2+)</name>
        <dbReference type="ChEBI" id="CHEBI:29035"/>
        <label>4</label>
    </ligand>
</feature>
<feature type="binding site" evidence="14">
    <location>
        <position position="208"/>
    </location>
    <ligand>
        <name>ATP</name>
        <dbReference type="ChEBI" id="CHEBI:30616"/>
        <label>1</label>
    </ligand>
</feature>
<keyword evidence="9 14" id="KW-0067">ATP-binding</keyword>